<dbReference type="Proteomes" id="UP000231503">
    <property type="component" value="Unassembled WGS sequence"/>
</dbReference>
<dbReference type="InterPro" id="IPR041685">
    <property type="entry name" value="AAA_GajA/Old/RecF-like"/>
</dbReference>
<comment type="caution">
    <text evidence="2">The sequence shown here is derived from an EMBL/GenBank/DDBJ whole genome shotgun (WGS) entry which is preliminary data.</text>
</comment>
<name>A0A2H0TDJ0_9BACT</name>
<evidence type="ECO:0000313" key="3">
    <source>
        <dbReference type="Proteomes" id="UP000231503"/>
    </source>
</evidence>
<evidence type="ECO:0000313" key="2">
    <source>
        <dbReference type="EMBL" id="PIR69626.1"/>
    </source>
</evidence>
<reference evidence="3" key="1">
    <citation type="submission" date="2017-09" db="EMBL/GenBank/DDBJ databases">
        <title>Depth-based differentiation of microbial function through sediment-hosted aquifers and enrichment of novel symbionts in the deep terrestrial subsurface.</title>
        <authorList>
            <person name="Probst A.J."/>
            <person name="Ladd B."/>
            <person name="Jarett J.K."/>
            <person name="Geller-Mcgrath D.E."/>
            <person name="Sieber C.M.K."/>
            <person name="Emerson J.B."/>
            <person name="Anantharaman K."/>
            <person name="Thomas B.C."/>
            <person name="Malmstrom R."/>
            <person name="Stieglmeier M."/>
            <person name="Klingl A."/>
            <person name="Woyke T."/>
            <person name="Ryan C.M."/>
            <person name="Banfield J.F."/>
        </authorList>
    </citation>
    <scope>NUCLEOTIDE SEQUENCE [LARGE SCALE GENOMIC DNA]</scope>
</reference>
<dbReference type="Pfam" id="PF13175">
    <property type="entry name" value="AAA_15"/>
    <property type="match status" value="1"/>
</dbReference>
<dbReference type="AlphaFoldDB" id="A0A2H0TDJ0"/>
<dbReference type="InterPro" id="IPR051396">
    <property type="entry name" value="Bact_Antivir_Def_Nuclease"/>
</dbReference>
<dbReference type="SUPFAM" id="SSF52540">
    <property type="entry name" value="P-loop containing nucleoside triphosphate hydrolases"/>
    <property type="match status" value="1"/>
</dbReference>
<gene>
    <name evidence="2" type="ORF">COU47_01845</name>
</gene>
<sequence length="482" mass="55008">MKIKTVSVKNFRGIGGDEPTSFECENFNLFIGDNGTSKTAILEAINLCLSSSYAASRLSIKDFYLGSDKPIEIKTFFEEPFNVSIPDLYGNAQTIQCNGIALTAKKRDRSAPGKAFNDLVVAEHHYLPIEEKGEEGWSITRKSGSELKVTARHLALSYASSEVPKAFYFGRDRGKHLQKRFKTSISNIIDDLNWRFEKNERVKEDAEKFKHKRADLEKHVYDNTGGDTLKSTIEETNKTLKRLDIPPIDLSLIKTLTPYDTAEVVKRFDGFELPIQLAGSGIEMITALVFLETLARISKSEICIIIDEPELHLHPTLQDKIAHHLEHISKTSQVFASTHSPFFFKNCFERSGIKVLLAEINDDKVRVRDAKDKWFGLLQWSPSWGEICYFAYNLPTNEFHDDLYASLQDKIGFERVCDIEAWFTSNGQSKEIKWTDANGNIQEETLMTYIRNRIHHGDNQNRPLFTPKQLADSIKRMISLLR</sequence>
<protein>
    <recommendedName>
        <fullName evidence="1">Endonuclease GajA/Old nuclease/RecF-like AAA domain-containing protein</fullName>
    </recommendedName>
</protein>
<evidence type="ECO:0000259" key="1">
    <source>
        <dbReference type="Pfam" id="PF13175"/>
    </source>
</evidence>
<accession>A0A2H0TDJ0</accession>
<dbReference type="InterPro" id="IPR027417">
    <property type="entry name" value="P-loop_NTPase"/>
</dbReference>
<feature type="domain" description="Endonuclease GajA/Old nuclease/RecF-like AAA" evidence="1">
    <location>
        <begin position="1"/>
        <end position="343"/>
    </location>
</feature>
<organism evidence="2 3">
    <name type="scientific">Candidatus Niyogibacteria bacterium CG10_big_fil_rev_8_21_14_0_10_46_36</name>
    <dbReference type="NCBI Taxonomy" id="1974726"/>
    <lineage>
        <taxon>Bacteria</taxon>
        <taxon>Candidatus Niyogiibacteriota</taxon>
    </lineage>
</organism>
<dbReference type="PANTHER" id="PTHR43581">
    <property type="entry name" value="ATP/GTP PHOSPHATASE"/>
    <property type="match status" value="1"/>
</dbReference>
<proteinExistence type="predicted"/>
<dbReference type="EMBL" id="PFCO01000004">
    <property type="protein sequence ID" value="PIR69626.1"/>
    <property type="molecule type" value="Genomic_DNA"/>
</dbReference>
<dbReference type="Gene3D" id="3.40.50.300">
    <property type="entry name" value="P-loop containing nucleotide triphosphate hydrolases"/>
    <property type="match status" value="1"/>
</dbReference>
<dbReference type="PANTHER" id="PTHR43581:SF4">
    <property type="entry name" value="ATP_GTP PHOSPHATASE"/>
    <property type="match status" value="1"/>
</dbReference>